<sequence length="373" mass="42321">MEETTDEWWECPLFAPPGSVIPRLEGVSAEEQRVPSALAALSHVLYDEETPQERAELIREHGNRFFRHGPRFQKEAVRLYTEAIGVGCDVPEVIAANYNNRAAAHLKLCNYGYALQDVRKCLDAEPHNVKAMLRGAVAANSLHRFSEAVELCEQALRFLPPPGVANLLQKEKKRAETALHKEAAKDQARQARDEEKLEENLRVRRALQARGVQLGAPLYSQQLRTDPNTVQFGEDGRLIWPVLFVYPDLPSQGLDDQSNHCDLVCEFHEDDTFDDHLEVMFPDLGPPLPWDEHFEYRAKNLKIMYRVGWTFSAPNSSEEGVYSTIGSSKSPEDVGRWVSIPSESKLCTALSRSDYVVPLFPVFYVCPKRYQPQ</sequence>
<dbReference type="EMBL" id="HBGH01015134">
    <property type="protein sequence ID" value="CAD9236356.1"/>
    <property type="molecule type" value="Transcribed_RNA"/>
</dbReference>
<organism evidence="7">
    <name type="scientific">Compsopogon caeruleus</name>
    <dbReference type="NCBI Taxonomy" id="31354"/>
    <lineage>
        <taxon>Eukaryota</taxon>
        <taxon>Rhodophyta</taxon>
        <taxon>Compsopogonophyceae</taxon>
        <taxon>Compsopogonales</taxon>
        <taxon>Compsopogonaceae</taxon>
        <taxon>Compsopogon</taxon>
    </lineage>
</organism>
<evidence type="ECO:0000256" key="5">
    <source>
        <dbReference type="SAM" id="Coils"/>
    </source>
</evidence>
<dbReference type="GO" id="GO:0051879">
    <property type="term" value="F:Hsp90 protein binding"/>
    <property type="evidence" value="ECO:0007669"/>
    <property type="project" value="InterPro"/>
</dbReference>
<dbReference type="Pfam" id="PF18972">
    <property type="entry name" value="Wheel"/>
    <property type="match status" value="1"/>
</dbReference>
<comment type="similarity">
    <text evidence="3">Belongs to the TTC4 family.</text>
</comment>
<evidence type="ECO:0000256" key="2">
    <source>
        <dbReference type="ARBA" id="ARBA00022803"/>
    </source>
</evidence>
<dbReference type="GO" id="GO:0005829">
    <property type="term" value="C:cytosol"/>
    <property type="evidence" value="ECO:0007669"/>
    <property type="project" value="TreeGrafter"/>
</dbReference>
<dbReference type="PROSITE" id="PS50005">
    <property type="entry name" value="TPR"/>
    <property type="match status" value="1"/>
</dbReference>
<dbReference type="SMART" id="SM00028">
    <property type="entry name" value="TPR"/>
    <property type="match status" value="2"/>
</dbReference>
<evidence type="ECO:0000256" key="4">
    <source>
        <dbReference type="PROSITE-ProRule" id="PRU00339"/>
    </source>
</evidence>
<dbReference type="GO" id="GO:0005634">
    <property type="term" value="C:nucleus"/>
    <property type="evidence" value="ECO:0007669"/>
    <property type="project" value="TreeGrafter"/>
</dbReference>
<dbReference type="PANTHER" id="PTHR46035">
    <property type="entry name" value="TETRATRICOPEPTIDE REPEAT PROTEIN 4"/>
    <property type="match status" value="1"/>
</dbReference>
<dbReference type="InterPro" id="IPR011990">
    <property type="entry name" value="TPR-like_helical_dom_sf"/>
</dbReference>
<dbReference type="CDD" id="cd21377">
    <property type="entry name" value="CTWD_Cns1-like"/>
    <property type="match status" value="1"/>
</dbReference>
<evidence type="ECO:0000256" key="3">
    <source>
        <dbReference type="ARBA" id="ARBA00023602"/>
    </source>
</evidence>
<dbReference type="GO" id="GO:0030544">
    <property type="term" value="F:Hsp70 protein binding"/>
    <property type="evidence" value="ECO:0007669"/>
    <property type="project" value="TreeGrafter"/>
</dbReference>
<accession>A0A7S1TGS5</accession>
<dbReference type="InterPro" id="IPR044059">
    <property type="entry name" value="Csn1/TTC4_wheel"/>
</dbReference>
<reference evidence="7" key="1">
    <citation type="submission" date="2021-01" db="EMBL/GenBank/DDBJ databases">
        <authorList>
            <person name="Corre E."/>
            <person name="Pelletier E."/>
            <person name="Niang G."/>
            <person name="Scheremetjew M."/>
            <person name="Finn R."/>
            <person name="Kale V."/>
            <person name="Holt S."/>
            <person name="Cochrane G."/>
            <person name="Meng A."/>
            <person name="Brown T."/>
            <person name="Cohen L."/>
        </authorList>
    </citation>
    <scope>NUCLEOTIDE SEQUENCE</scope>
    <source>
        <strain evidence="7">SAG 36.94</strain>
    </source>
</reference>
<dbReference type="Gene3D" id="1.25.40.10">
    <property type="entry name" value="Tetratricopeptide repeat domain"/>
    <property type="match status" value="1"/>
</dbReference>
<dbReference type="InterPro" id="IPR019734">
    <property type="entry name" value="TPR_rpt"/>
</dbReference>
<feature type="repeat" description="TPR" evidence="4">
    <location>
        <begin position="95"/>
        <end position="128"/>
    </location>
</feature>
<evidence type="ECO:0000259" key="6">
    <source>
        <dbReference type="Pfam" id="PF18972"/>
    </source>
</evidence>
<proteinExistence type="inferred from homology"/>
<gene>
    <name evidence="7" type="ORF">CCAE0312_LOCUS8450</name>
</gene>
<evidence type="ECO:0000313" key="7">
    <source>
        <dbReference type="EMBL" id="CAD9236356.1"/>
    </source>
</evidence>
<dbReference type="AlphaFoldDB" id="A0A7S1TGS5"/>
<feature type="coiled-coil region" evidence="5">
    <location>
        <begin position="165"/>
        <end position="201"/>
    </location>
</feature>
<dbReference type="PANTHER" id="PTHR46035:SF1">
    <property type="entry name" value="TETRATRICOPEPTIDE REPEAT PROTEIN 4"/>
    <property type="match status" value="1"/>
</dbReference>
<dbReference type="SUPFAM" id="SSF48452">
    <property type="entry name" value="TPR-like"/>
    <property type="match status" value="1"/>
</dbReference>
<dbReference type="GO" id="GO:0006457">
    <property type="term" value="P:protein folding"/>
    <property type="evidence" value="ECO:0007669"/>
    <property type="project" value="TreeGrafter"/>
</dbReference>
<protein>
    <recommendedName>
        <fullName evidence="6">Cns1/TTC4 wheel domain-containing protein</fullName>
    </recommendedName>
</protein>
<keyword evidence="5" id="KW-0175">Coiled coil</keyword>
<keyword evidence="2 4" id="KW-0802">TPR repeat</keyword>
<name>A0A7S1TGS5_9RHOD</name>
<feature type="domain" description="Cns1/TTC4 wheel" evidence="6">
    <location>
        <begin position="236"/>
        <end position="304"/>
    </location>
</feature>
<keyword evidence="1" id="KW-0677">Repeat</keyword>
<evidence type="ECO:0000256" key="1">
    <source>
        <dbReference type="ARBA" id="ARBA00022737"/>
    </source>
</evidence>